<gene>
    <name evidence="1" type="ORF">EOT05_00205</name>
</gene>
<sequence length="260" mass="30300">MDNNQFQKNVYQVPASHSGESLDVLMAPVEVPISQAEVDQRFSTIAREEVLQAFNKMTQDLEMSVSGFEHRTQPEIQLSEPHPVAIEIGKIAVDLQQRRYIYLEYLLSRAKEMGLVERAKLKLLLSPKDVDFYFHPTIDKIIERESQNGHELFEHDADVKEIKYFLHENDWFHQQVSANKMKNFTNKYEVTDDYILKSSTFYHQDIGAEVMRTVYVDDVEAQNLLIASKKYYEKVTGKVYIKTPSPRFRFGSKSDYDLTS</sequence>
<evidence type="ECO:0000313" key="1">
    <source>
        <dbReference type="EMBL" id="RWZ78182.1"/>
    </source>
</evidence>
<keyword evidence="2" id="KW-1185">Reference proteome</keyword>
<comment type="caution">
    <text evidence="1">The sequence shown here is derived from an EMBL/GenBank/DDBJ whole genome shotgun (WGS) entry which is preliminary data.</text>
</comment>
<name>A0A4Q0AGB9_9BACT</name>
<dbReference type="Proteomes" id="UP000289257">
    <property type="component" value="Unassembled WGS sequence"/>
</dbReference>
<organism evidence="1 2">
    <name type="scientific">Candidatus Microsaccharimonas sossegonensis</name>
    <dbReference type="NCBI Taxonomy" id="2506948"/>
    <lineage>
        <taxon>Bacteria</taxon>
        <taxon>Candidatus Saccharimonadota</taxon>
        <taxon>Candidatus Saccharimonadia</taxon>
        <taxon>Candidatus Saccharimonadales</taxon>
        <taxon>Candidatus Saccharimonadaceae</taxon>
        <taxon>Candidatus Microsaccharimonas</taxon>
    </lineage>
</organism>
<evidence type="ECO:0000313" key="2">
    <source>
        <dbReference type="Proteomes" id="UP000289257"/>
    </source>
</evidence>
<protein>
    <submittedName>
        <fullName evidence="1">Uncharacterized protein</fullName>
    </submittedName>
</protein>
<reference evidence="1" key="1">
    <citation type="submission" date="2019-01" db="EMBL/GenBank/DDBJ databases">
        <title>Genomic signatures and co-occurrence patterns of the ultra-small Saccharimodia (Patescibacteria phylum) suggest a symbiotic lifestyle.</title>
        <authorList>
            <person name="Lemos L."/>
            <person name="Medeiros J."/>
            <person name="Andreote F."/>
            <person name="Fernandes G."/>
            <person name="Varani A."/>
            <person name="Oliveira G."/>
            <person name="Pylro V."/>
        </authorList>
    </citation>
    <scope>NUCLEOTIDE SEQUENCE [LARGE SCALE GENOMIC DNA]</scope>
    <source>
        <strain evidence="1">AMD02</strain>
    </source>
</reference>
<accession>A0A4Q0AGB9</accession>
<dbReference type="EMBL" id="SCKX01000001">
    <property type="protein sequence ID" value="RWZ78182.1"/>
    <property type="molecule type" value="Genomic_DNA"/>
</dbReference>
<proteinExistence type="predicted"/>
<dbReference type="AlphaFoldDB" id="A0A4Q0AGB9"/>